<accession>A0ABQ5D5U7</accession>
<reference evidence="2" key="2">
    <citation type="submission" date="2022-01" db="EMBL/GenBank/DDBJ databases">
        <authorList>
            <person name="Yamashiro T."/>
            <person name="Shiraishi A."/>
            <person name="Satake H."/>
            <person name="Nakayama K."/>
        </authorList>
    </citation>
    <scope>NUCLEOTIDE SEQUENCE</scope>
</reference>
<feature type="compositionally biased region" description="Polar residues" evidence="1">
    <location>
        <begin position="112"/>
        <end position="135"/>
    </location>
</feature>
<gene>
    <name evidence="2" type="ORF">Tco_0925089</name>
</gene>
<protein>
    <submittedName>
        <fullName evidence="2">Uncharacterized protein</fullName>
    </submittedName>
</protein>
<feature type="region of interest" description="Disordered" evidence="1">
    <location>
        <begin position="112"/>
        <end position="146"/>
    </location>
</feature>
<keyword evidence="3" id="KW-1185">Reference proteome</keyword>
<sequence>MNCLLSIIMAQQQHAAYVHPDELCPPNKRYDLMDANKKVDPAFIAYVNNIHVDYAELHGRILLFRFNIQTSSIPYPRFTKIIITTWISTEEMKHTKHYRMYTEVFGIDVPLTQSQPTESTQGTHRTPSTPRSPNPNKEAAESSAPR</sequence>
<evidence type="ECO:0000256" key="1">
    <source>
        <dbReference type="SAM" id="MobiDB-lite"/>
    </source>
</evidence>
<evidence type="ECO:0000313" key="2">
    <source>
        <dbReference type="EMBL" id="GJT34670.1"/>
    </source>
</evidence>
<dbReference type="Proteomes" id="UP001151760">
    <property type="component" value="Unassembled WGS sequence"/>
</dbReference>
<comment type="caution">
    <text evidence="2">The sequence shown here is derived from an EMBL/GenBank/DDBJ whole genome shotgun (WGS) entry which is preliminary data.</text>
</comment>
<proteinExistence type="predicted"/>
<evidence type="ECO:0000313" key="3">
    <source>
        <dbReference type="Proteomes" id="UP001151760"/>
    </source>
</evidence>
<organism evidence="2 3">
    <name type="scientific">Tanacetum coccineum</name>
    <dbReference type="NCBI Taxonomy" id="301880"/>
    <lineage>
        <taxon>Eukaryota</taxon>
        <taxon>Viridiplantae</taxon>
        <taxon>Streptophyta</taxon>
        <taxon>Embryophyta</taxon>
        <taxon>Tracheophyta</taxon>
        <taxon>Spermatophyta</taxon>
        <taxon>Magnoliopsida</taxon>
        <taxon>eudicotyledons</taxon>
        <taxon>Gunneridae</taxon>
        <taxon>Pentapetalae</taxon>
        <taxon>asterids</taxon>
        <taxon>campanulids</taxon>
        <taxon>Asterales</taxon>
        <taxon>Asteraceae</taxon>
        <taxon>Asteroideae</taxon>
        <taxon>Anthemideae</taxon>
        <taxon>Anthemidinae</taxon>
        <taxon>Tanacetum</taxon>
    </lineage>
</organism>
<dbReference type="EMBL" id="BQNB010014985">
    <property type="protein sequence ID" value="GJT34670.1"/>
    <property type="molecule type" value="Genomic_DNA"/>
</dbReference>
<name>A0ABQ5D5U7_9ASTR</name>
<reference evidence="2" key="1">
    <citation type="journal article" date="2022" name="Int. J. Mol. Sci.">
        <title>Draft Genome of Tanacetum Coccineum: Genomic Comparison of Closely Related Tanacetum-Family Plants.</title>
        <authorList>
            <person name="Yamashiro T."/>
            <person name="Shiraishi A."/>
            <person name="Nakayama K."/>
            <person name="Satake H."/>
        </authorList>
    </citation>
    <scope>NUCLEOTIDE SEQUENCE</scope>
</reference>